<gene>
    <name evidence="2" type="ORF">V6256_09310</name>
</gene>
<keyword evidence="1" id="KW-0812">Transmembrane</keyword>
<evidence type="ECO:0000313" key="3">
    <source>
        <dbReference type="Proteomes" id="UP001369082"/>
    </source>
</evidence>
<evidence type="ECO:0000256" key="1">
    <source>
        <dbReference type="SAM" id="Phobius"/>
    </source>
</evidence>
<sequence length="278" mass="30932">MNKKVAMSGLLIIALLLSVFRPLDKYAENYIEENIVSALLTYGAARAINSGISVVKEIEFSISVGAGVNATPGAALDPLDDLIERFSWVVMMAITSLGIQKLLLAILGSQLATVAFAIVAFIYLFSLWRSKGKPATLLTQSLCIVLFVRFEFVFVLLTNYLIEEAFIEESKQQSIHNIQMSPIATDYENLKLDTQNIPEEEGILDSLKRKFSAVSDSVASKMESIKVLTEAVTEALEDILHLIAIFILQTIILPIALLWTLYKATLMLFAYFRKLEKE</sequence>
<keyword evidence="3" id="KW-1185">Reference proteome</keyword>
<protein>
    <submittedName>
        <fullName evidence="2">Uncharacterized protein</fullName>
    </submittedName>
</protein>
<organism evidence="2 3">
    <name type="scientific">Psychromonas aquatilis</name>
    <dbReference type="NCBI Taxonomy" id="2005072"/>
    <lineage>
        <taxon>Bacteria</taxon>
        <taxon>Pseudomonadati</taxon>
        <taxon>Pseudomonadota</taxon>
        <taxon>Gammaproteobacteria</taxon>
        <taxon>Alteromonadales</taxon>
        <taxon>Psychromonadaceae</taxon>
        <taxon>Psychromonas</taxon>
    </lineage>
</organism>
<dbReference type="EMBL" id="JBAKAZ010000031">
    <property type="protein sequence ID" value="MEL0629805.1"/>
    <property type="molecule type" value="Genomic_DNA"/>
</dbReference>
<dbReference type="Proteomes" id="UP001369082">
    <property type="component" value="Unassembled WGS sequence"/>
</dbReference>
<reference evidence="2 3" key="1">
    <citation type="submission" date="2024-02" db="EMBL/GenBank/DDBJ databases">
        <title>Bacteria isolated from the canopy kelp, Nereocystis luetkeana.</title>
        <authorList>
            <person name="Pfister C.A."/>
            <person name="Younker I.T."/>
            <person name="Light S.H."/>
        </authorList>
    </citation>
    <scope>NUCLEOTIDE SEQUENCE [LARGE SCALE GENOMIC DNA]</scope>
    <source>
        <strain evidence="2 3">TI.1.05</strain>
    </source>
</reference>
<dbReference type="RefSeq" id="WP_341597937.1">
    <property type="nucleotide sequence ID" value="NZ_JBAKAZ010000031.1"/>
</dbReference>
<accession>A0ABU9GRD6</accession>
<comment type="caution">
    <text evidence="2">The sequence shown here is derived from an EMBL/GenBank/DDBJ whole genome shotgun (WGS) entry which is preliminary data.</text>
</comment>
<keyword evidence="1" id="KW-0472">Membrane</keyword>
<feature type="transmembrane region" description="Helical" evidence="1">
    <location>
        <begin position="239"/>
        <end position="272"/>
    </location>
</feature>
<feature type="transmembrane region" description="Helical" evidence="1">
    <location>
        <begin position="137"/>
        <end position="162"/>
    </location>
</feature>
<evidence type="ECO:0000313" key="2">
    <source>
        <dbReference type="EMBL" id="MEL0629805.1"/>
    </source>
</evidence>
<keyword evidence="1" id="KW-1133">Transmembrane helix</keyword>
<feature type="transmembrane region" description="Helical" evidence="1">
    <location>
        <begin position="102"/>
        <end position="125"/>
    </location>
</feature>
<proteinExistence type="predicted"/>
<name>A0ABU9GRD6_9GAMM</name>